<accession>A0A1S8A7N3</accession>
<name>A0A1S8A7N3_ROSNE</name>
<organism evidence="2">
    <name type="scientific">Rosellinia necatrix</name>
    <name type="common">White root-rot fungus</name>
    <dbReference type="NCBI Taxonomy" id="77044"/>
    <lineage>
        <taxon>Eukaryota</taxon>
        <taxon>Fungi</taxon>
        <taxon>Dikarya</taxon>
        <taxon>Ascomycota</taxon>
        <taxon>Pezizomycotina</taxon>
        <taxon>Sordariomycetes</taxon>
        <taxon>Xylariomycetidae</taxon>
        <taxon>Xylariales</taxon>
        <taxon>Xylariaceae</taxon>
        <taxon>Rosellinia</taxon>
    </lineage>
</organism>
<dbReference type="AlphaFoldDB" id="A0A1S8A7N3"/>
<sequence>MYSGAGYVFVCGDQHDTSYFDLFASDGGLTEILLRFFGSPKRHFEAKNPPGVPVILPRDDLLPNPASDAKFYPYQALPNNTLIRLLRVALLDKIETVKDKYRLIKCSMSAVDLDSCFDYDALSYTWGDLLGMRSSSQEGVSQSEWYEQTFEIECDGILVSIGANLYAALISIRWMMSVRDQPSFQGRLEGTPQTKFIWVDQLCINQANTDERSSQVSLMGRIYKQADSVVVWLGGEDEYVQDASAIMATLAEKFLRDHRIFDRVRSSGMGLFDEGTYRVLGIPRFSVREWIALYAFFSRSWFARAWIVQEISLARKPAVLCGLKLISWSLLFLTVETLRRSGWGSQLDGLGRQAVRDECENAPTATLAQMFPLHKSQPTSGANLVNIWSIFDVKASLGYTEGMIGGRPNVKSYRLLTNITLFRSAQAMDPRDKIYAFMSISREFESDFVAGGEQIQLVPNYRLSPREVFIETAKMMLLSSPALELLSLVQNDGIASTVEDLPSWVPITIHGLEWLGARSSGLSLA</sequence>
<feature type="domain" description="Heterokaryon incompatibility" evidence="1">
    <location>
        <begin position="119"/>
        <end position="310"/>
    </location>
</feature>
<dbReference type="Pfam" id="PF06985">
    <property type="entry name" value="HET"/>
    <property type="match status" value="1"/>
</dbReference>
<evidence type="ECO:0000313" key="2">
    <source>
        <dbReference type="EMBL" id="GAW26106.1"/>
    </source>
</evidence>
<gene>
    <name evidence="2" type="ORF">SAMD00023353_2100750</name>
</gene>
<reference evidence="2" key="1">
    <citation type="submission" date="2016-03" db="EMBL/GenBank/DDBJ databases">
        <title>Draft genome sequence of Rosellinia necatrix.</title>
        <authorList>
            <person name="Kanematsu S."/>
        </authorList>
    </citation>
    <scope>NUCLEOTIDE SEQUENCE [LARGE SCALE GENOMIC DNA]</scope>
    <source>
        <strain evidence="2">W97</strain>
    </source>
</reference>
<dbReference type="InterPro" id="IPR052895">
    <property type="entry name" value="HetReg/Transcr_Mod"/>
</dbReference>
<evidence type="ECO:0000259" key="1">
    <source>
        <dbReference type="Pfam" id="PF06985"/>
    </source>
</evidence>
<dbReference type="PANTHER" id="PTHR24148">
    <property type="entry name" value="ANKYRIN REPEAT DOMAIN-CONTAINING PROTEIN 39 HOMOLOG-RELATED"/>
    <property type="match status" value="1"/>
</dbReference>
<dbReference type="OrthoDB" id="2157530at2759"/>
<keyword evidence="3" id="KW-1185">Reference proteome</keyword>
<dbReference type="Proteomes" id="UP000054516">
    <property type="component" value="Unassembled WGS sequence"/>
</dbReference>
<proteinExistence type="predicted"/>
<evidence type="ECO:0000313" key="3">
    <source>
        <dbReference type="Proteomes" id="UP000054516"/>
    </source>
</evidence>
<dbReference type="STRING" id="77044.A0A1S8A7N3"/>
<dbReference type="EMBL" id="DF977466">
    <property type="protein sequence ID" value="GAW26106.1"/>
    <property type="molecule type" value="Genomic_DNA"/>
</dbReference>
<dbReference type="PANTHER" id="PTHR24148:SF73">
    <property type="entry name" value="HET DOMAIN PROTEIN (AFU_ORTHOLOGUE AFUA_8G01020)"/>
    <property type="match status" value="1"/>
</dbReference>
<protein>
    <submittedName>
        <fullName evidence="2">Putative heterokaryon incompatibility protein</fullName>
    </submittedName>
</protein>
<dbReference type="InterPro" id="IPR010730">
    <property type="entry name" value="HET"/>
</dbReference>